<dbReference type="AlphaFoldDB" id="A0A4Y2X455"/>
<comment type="caution">
    <text evidence="1">The sequence shown here is derived from an EMBL/GenBank/DDBJ whole genome shotgun (WGS) entry which is preliminary data.</text>
</comment>
<reference evidence="1 2" key="1">
    <citation type="journal article" date="2019" name="Sci. Rep.">
        <title>Orb-weaving spider Araneus ventricosus genome elucidates the spidroin gene catalogue.</title>
        <authorList>
            <person name="Kono N."/>
            <person name="Nakamura H."/>
            <person name="Ohtoshi R."/>
            <person name="Moran D.A.P."/>
            <person name="Shinohara A."/>
            <person name="Yoshida Y."/>
            <person name="Fujiwara M."/>
            <person name="Mori M."/>
            <person name="Tomita M."/>
            <person name="Arakawa K."/>
        </authorList>
    </citation>
    <scope>NUCLEOTIDE SEQUENCE [LARGE SCALE GENOMIC DNA]</scope>
</reference>
<accession>A0A4Y2X455</accession>
<keyword evidence="2" id="KW-1185">Reference proteome</keyword>
<dbReference type="Proteomes" id="UP000499080">
    <property type="component" value="Unassembled WGS sequence"/>
</dbReference>
<proteinExistence type="predicted"/>
<protein>
    <submittedName>
        <fullName evidence="1">Uncharacterized protein</fullName>
    </submittedName>
</protein>
<sequence>MRTGPGKLAGSRFSWELGYLPPVIVCTSYGRDRAWPSMATRTQVLLIKLLQRLSFSACMPRQNRCNYVYGCGNPTWGSHRRAIQYGDEKPPCK</sequence>
<evidence type="ECO:0000313" key="1">
    <source>
        <dbReference type="EMBL" id="GBO44475.1"/>
    </source>
</evidence>
<dbReference type="EMBL" id="BGPR01071221">
    <property type="protein sequence ID" value="GBO44475.1"/>
    <property type="molecule type" value="Genomic_DNA"/>
</dbReference>
<name>A0A4Y2X455_ARAVE</name>
<gene>
    <name evidence="1" type="ORF">AVEN_215647_1</name>
</gene>
<organism evidence="1 2">
    <name type="scientific">Araneus ventricosus</name>
    <name type="common">Orbweaver spider</name>
    <name type="synonym">Epeira ventricosa</name>
    <dbReference type="NCBI Taxonomy" id="182803"/>
    <lineage>
        <taxon>Eukaryota</taxon>
        <taxon>Metazoa</taxon>
        <taxon>Ecdysozoa</taxon>
        <taxon>Arthropoda</taxon>
        <taxon>Chelicerata</taxon>
        <taxon>Arachnida</taxon>
        <taxon>Araneae</taxon>
        <taxon>Araneomorphae</taxon>
        <taxon>Entelegynae</taxon>
        <taxon>Araneoidea</taxon>
        <taxon>Araneidae</taxon>
        <taxon>Araneus</taxon>
    </lineage>
</organism>
<evidence type="ECO:0000313" key="2">
    <source>
        <dbReference type="Proteomes" id="UP000499080"/>
    </source>
</evidence>